<dbReference type="NCBIfam" id="TIGR01238">
    <property type="entry name" value="D1pyr5carbox3"/>
    <property type="match status" value="1"/>
</dbReference>
<feature type="domain" description="Proline utilization A proline dehydrogenase N-terminal" evidence="23">
    <location>
        <begin position="13"/>
        <end position="59"/>
    </location>
</feature>
<dbReference type="EC" id="1.5.5.2" evidence="18"/>
<comment type="similarity">
    <text evidence="17 18">In the C-terminal section; belongs to the aldehyde dehydrogenase family.</text>
</comment>
<comment type="catalytic activity">
    <reaction evidence="15 18">
        <text>L-proline + a quinone = (S)-1-pyrroline-5-carboxylate + a quinol + H(+)</text>
        <dbReference type="Rhea" id="RHEA:23784"/>
        <dbReference type="ChEBI" id="CHEBI:15378"/>
        <dbReference type="ChEBI" id="CHEBI:17388"/>
        <dbReference type="ChEBI" id="CHEBI:24646"/>
        <dbReference type="ChEBI" id="CHEBI:60039"/>
        <dbReference type="ChEBI" id="CHEBI:132124"/>
        <dbReference type="EC" id="1.5.5.2"/>
    </reaction>
</comment>
<feature type="domain" description="Proline dehydrogenase" evidence="21">
    <location>
        <begin position="190"/>
        <end position="482"/>
    </location>
</feature>
<dbReference type="GO" id="GO:0010133">
    <property type="term" value="P:L-proline catabolic process to L-glutamate"/>
    <property type="evidence" value="ECO:0007669"/>
    <property type="project" value="UniProtKB-UniRule"/>
</dbReference>
<dbReference type="FunFam" id="3.40.309.10:FF:000005">
    <property type="entry name" value="1-pyrroline-5-carboxylate dehydrogenase 1"/>
    <property type="match status" value="1"/>
</dbReference>
<dbReference type="Pfam" id="PF18327">
    <property type="entry name" value="PRODH"/>
    <property type="match status" value="1"/>
</dbReference>
<keyword evidence="8 18" id="KW-0805">Transcription regulation</keyword>
<evidence type="ECO:0000313" key="24">
    <source>
        <dbReference type="EMBL" id="TQV70149.1"/>
    </source>
</evidence>
<evidence type="ECO:0000256" key="17">
    <source>
        <dbReference type="ARBA" id="ARBA00060911"/>
    </source>
</evidence>
<reference evidence="24 25" key="1">
    <citation type="submission" date="2019-06" db="EMBL/GenBank/DDBJ databases">
        <title>Whole genome sequence for Cellvibrionaceae sp. R142.</title>
        <authorList>
            <person name="Wang G."/>
        </authorList>
    </citation>
    <scope>NUCLEOTIDE SEQUENCE [LARGE SCALE GENOMIC DNA]</scope>
    <source>
        <strain evidence="24 25">R142</strain>
    </source>
</reference>
<dbReference type="EMBL" id="VHSG01000025">
    <property type="protein sequence ID" value="TQV70149.1"/>
    <property type="molecule type" value="Genomic_DNA"/>
</dbReference>
<proteinExistence type="inferred from homology"/>
<dbReference type="Pfam" id="PF00171">
    <property type="entry name" value="Aldedh"/>
    <property type="match status" value="1"/>
</dbReference>
<dbReference type="EC" id="1.2.1.88" evidence="18"/>
<accession>A0A545SYZ3</accession>
<dbReference type="InterPro" id="IPR025703">
    <property type="entry name" value="Bifunct_PutA"/>
</dbReference>
<dbReference type="Gene3D" id="1.20.5.460">
    <property type="entry name" value="Single helix bin"/>
    <property type="match status" value="1"/>
</dbReference>
<keyword evidence="25" id="KW-1185">Reference proteome</keyword>
<dbReference type="FunFam" id="3.20.20.220:FF:000004">
    <property type="entry name" value="Bifunctional protein PutA"/>
    <property type="match status" value="1"/>
</dbReference>
<dbReference type="PROSITE" id="PS00070">
    <property type="entry name" value="ALDEHYDE_DEHYDR_CYS"/>
    <property type="match status" value="1"/>
</dbReference>
<keyword evidence="12 18" id="KW-0804">Transcription</keyword>
<dbReference type="SUPFAM" id="SSF53720">
    <property type="entry name" value="ALDH-like"/>
    <property type="match status" value="2"/>
</dbReference>
<dbReference type="InterPro" id="IPR005933">
    <property type="entry name" value="PutA_C"/>
</dbReference>
<keyword evidence="9 18" id="KW-0520">NAD</keyword>
<comment type="pathway">
    <text evidence="2 18">Amino-acid degradation; L-proline degradation into L-glutamate; L-glutamate from L-proline: step 1/2.</text>
</comment>
<evidence type="ECO:0000256" key="5">
    <source>
        <dbReference type="ARBA" id="ARBA00022630"/>
    </source>
</evidence>
<evidence type="ECO:0000256" key="9">
    <source>
        <dbReference type="ARBA" id="ARBA00023027"/>
    </source>
</evidence>
<dbReference type="AlphaFoldDB" id="A0A545SYZ3"/>
<dbReference type="InterPro" id="IPR016160">
    <property type="entry name" value="Ald_DH_CS_CYS"/>
</dbReference>
<evidence type="ECO:0000256" key="10">
    <source>
        <dbReference type="ARBA" id="ARBA00023062"/>
    </source>
</evidence>
<dbReference type="SUPFAM" id="SSF81935">
    <property type="entry name" value="N-terminal domain of bifunctional PutA protein"/>
    <property type="match status" value="1"/>
</dbReference>
<dbReference type="InterPro" id="IPR016162">
    <property type="entry name" value="Ald_DH_N"/>
</dbReference>
<comment type="pathway">
    <text evidence="3 18">Amino-acid degradation; L-proline degradation into L-glutamate; L-glutamate from L-proline: step 2/2.</text>
</comment>
<keyword evidence="4 18" id="KW-0678">Repressor</keyword>
<evidence type="ECO:0000256" key="4">
    <source>
        <dbReference type="ARBA" id="ARBA00022491"/>
    </source>
</evidence>
<keyword evidence="13" id="KW-0511">Multifunctional enzyme</keyword>
<comment type="cofactor">
    <cofactor evidence="1 18">
        <name>FAD</name>
        <dbReference type="ChEBI" id="CHEBI:57692"/>
    </cofactor>
</comment>
<evidence type="ECO:0000259" key="22">
    <source>
        <dbReference type="Pfam" id="PF14850"/>
    </source>
</evidence>
<dbReference type="PIRSF" id="PIRSF000197">
    <property type="entry name" value="Bifunct_PutA"/>
    <property type="match status" value="1"/>
</dbReference>
<dbReference type="InterPro" id="IPR041349">
    <property type="entry name" value="PRODH"/>
</dbReference>
<evidence type="ECO:0000256" key="3">
    <source>
        <dbReference type="ARBA" id="ARBA00004786"/>
    </source>
</evidence>
<dbReference type="SUPFAM" id="SSF51730">
    <property type="entry name" value="FAD-linked oxidoreductase"/>
    <property type="match status" value="1"/>
</dbReference>
<dbReference type="RefSeq" id="WP_142929053.1">
    <property type="nucleotide sequence ID" value="NZ_ML660103.1"/>
</dbReference>
<evidence type="ECO:0000256" key="18">
    <source>
        <dbReference type="PIRNR" id="PIRNR000197"/>
    </source>
</evidence>
<feature type="active site" evidence="19">
    <location>
        <position position="817"/>
    </location>
</feature>
<evidence type="ECO:0000256" key="2">
    <source>
        <dbReference type="ARBA" id="ARBA00004739"/>
    </source>
</evidence>
<dbReference type="Gene3D" id="3.20.20.220">
    <property type="match status" value="1"/>
</dbReference>
<evidence type="ECO:0000256" key="19">
    <source>
        <dbReference type="PIRSR" id="PIRSR000197-1"/>
    </source>
</evidence>
<name>A0A545SYZ3_9GAMM</name>
<dbReference type="NCBIfam" id="NF008869">
    <property type="entry name" value="PRK11904.1"/>
    <property type="match status" value="1"/>
</dbReference>
<dbReference type="PANTHER" id="PTHR42862">
    <property type="entry name" value="DELTA-1-PYRROLINE-5-CARBOXYLATE DEHYDROGENASE 1, ISOFORM A-RELATED"/>
    <property type="match status" value="1"/>
</dbReference>
<comment type="function">
    <text evidence="18">Oxidizes proline to glutamate for use as a carbon and nitrogen source.</text>
</comment>
<evidence type="ECO:0000256" key="6">
    <source>
        <dbReference type="ARBA" id="ARBA00022827"/>
    </source>
</evidence>
<evidence type="ECO:0000256" key="16">
    <source>
        <dbReference type="ARBA" id="ARBA00060889"/>
    </source>
</evidence>
<feature type="active site" evidence="19">
    <location>
        <position position="783"/>
    </location>
</feature>
<feature type="domain" description="Proline dehydrogenase PutA" evidence="22">
    <location>
        <begin position="68"/>
        <end position="181"/>
    </location>
</feature>
<dbReference type="GO" id="GO:0009898">
    <property type="term" value="C:cytoplasmic side of plasma membrane"/>
    <property type="evidence" value="ECO:0007669"/>
    <property type="project" value="TreeGrafter"/>
</dbReference>
<evidence type="ECO:0000256" key="12">
    <source>
        <dbReference type="ARBA" id="ARBA00023163"/>
    </source>
</evidence>
<dbReference type="Proteomes" id="UP000319732">
    <property type="component" value="Unassembled WGS sequence"/>
</dbReference>
<dbReference type="GO" id="GO:0003677">
    <property type="term" value="F:DNA binding"/>
    <property type="evidence" value="ECO:0007669"/>
    <property type="project" value="UniProtKB-KW"/>
</dbReference>
<comment type="similarity">
    <text evidence="16 18">In the N-terminal section; belongs to the proline dehydrogenase family.</text>
</comment>
<dbReference type="Pfam" id="PF01619">
    <property type="entry name" value="Pro_dh"/>
    <property type="match status" value="1"/>
</dbReference>
<dbReference type="GO" id="GO:0003842">
    <property type="term" value="F:L-glutamate gamma-semialdehyde dehydrogenase activity"/>
    <property type="evidence" value="ECO:0007669"/>
    <property type="project" value="UniProtKB-UniRule"/>
</dbReference>
<evidence type="ECO:0000256" key="13">
    <source>
        <dbReference type="ARBA" id="ARBA00023268"/>
    </source>
</evidence>
<dbReference type="InterPro" id="IPR050485">
    <property type="entry name" value="Proline_metab_enzyme"/>
</dbReference>
<dbReference type="InterPro" id="IPR016163">
    <property type="entry name" value="Ald_DH_C"/>
</dbReference>
<gene>
    <name evidence="24" type="primary">putA</name>
    <name evidence="24" type="ORF">FKG94_21745</name>
</gene>
<dbReference type="InterPro" id="IPR015590">
    <property type="entry name" value="Aldehyde_DH_dom"/>
</dbReference>
<dbReference type="PANTHER" id="PTHR42862:SF1">
    <property type="entry name" value="DELTA-1-PYRROLINE-5-CARBOXYLATE DEHYDROGENASE 2, ISOFORM A-RELATED"/>
    <property type="match status" value="1"/>
</dbReference>
<keyword evidence="11 18" id="KW-0238">DNA-binding</keyword>
<dbReference type="Pfam" id="PF14850">
    <property type="entry name" value="Pro_dh-DNA_bdg"/>
    <property type="match status" value="1"/>
</dbReference>
<keyword evidence="7 18" id="KW-0560">Oxidoreductase</keyword>
<keyword evidence="5 18" id="KW-0285">Flavoprotein</keyword>
<dbReference type="InterPro" id="IPR024089">
    <property type="entry name" value="PRODH_PutA_dom_I/II"/>
</dbReference>
<evidence type="ECO:0000259" key="21">
    <source>
        <dbReference type="Pfam" id="PF01619"/>
    </source>
</evidence>
<evidence type="ECO:0000259" key="23">
    <source>
        <dbReference type="Pfam" id="PF18327"/>
    </source>
</evidence>
<dbReference type="Gene3D" id="3.40.309.10">
    <property type="entry name" value="Aldehyde Dehydrogenase, Chain A, domain 2"/>
    <property type="match status" value="1"/>
</dbReference>
<dbReference type="UniPathway" id="UPA00261">
    <property type="reaction ID" value="UER00373"/>
</dbReference>
<evidence type="ECO:0000313" key="25">
    <source>
        <dbReference type="Proteomes" id="UP000319732"/>
    </source>
</evidence>
<evidence type="ECO:0000256" key="15">
    <source>
        <dbReference type="ARBA" id="ARBA00048779"/>
    </source>
</evidence>
<sequence>MLVEQETLTVAAPIRQRIRALYRADESELLTDLAELARVDAGATRQIGARARQLAQGIRLAQTGKGGLDALLTEFSLSTEEGIVLMCLAEALLRVPDSHNVDQLIRDKLSAGDWAAHLGKSDSLFVNASAWGLLLTGKVVQLNHTDDQRQLTLLHRTLGRLGEPVIRQAVRSALRVMGTQFVLGTRIQTAMQRARKQEELGFRYSYDMLGEGARTEADAQRYLHSYAEAIEHIGRAAGGRGPVASPGISVKLSALHPRYEFGQRRRVMEELVPRLKQLALLAKACDIGLTVDAEEADRLELSLEVIEAVFTDAELGAWEGFGLAIQAYQKRAVAVVDWARELAVSTGRRLMVRLVKGAYWDTEIKRAQVEGDSDYPVFTSKPATDVAYLACAKKLLAYRDHLYPQFATHNAYTVAAILTYDRERTGYEFQRLHGMGEALFVDVMKTDNIPCRIYAPVGEHADLLAYLVRRLLENGANTSFVNNIVDKAVSIDSLLVDPVATVEAWPVKRNTAIPLPADLYGVARRNSAGLDLTDPVAVAAAAQGLDQWWQANKRKQGPLQDAPVAITNPADRDQRVGSLHYDIAADIAQKLERAHAAFASWNQTDVSVRATVLQRLADAVEEHRDTFMGLCIKEAGKTADDGVAEVREAVDFCRYYADQALQQVDMRSDSGRGVVLCISPWNFPLAIFIGQVAAALVTGNTVVAKAAEQTGLIALAVFELIQRCGLPAGVLEVIVAPGRAVGEQLVPDPRIQAVMFTGSTGVAKWLSSTLAGRADGGIPLIAETGGQNAMLVDSTALPEQVVDDVIQSAFHSAGQRCSALRVLFLQEEIADKVTSMLIGAMGELAIGDPAALATDVGPVIDQRALERLQRHTERLSREGRLHYRCELPDACQAGSFIAPHLFEIDSLAQLPEEVFGPVVHIIRYRAAQLDEVIEQINGCGFGLTLGVHSRIQAVQARVVAAAAVGNVYVNRNMVGAVVGVQPFGGRGLSGTGPKAGGPHYLSRLLCAGPLASPPAPAAMQAGDDGSAISLADAAAVKSDKPSVQAADKEQWHSLPVWQRAAVLRDWTRQWATAAPVEQETAGVARQLLARAEAHWATETVLPGPTGELNRLFVEPRGALVAYLDKADPLAGLLTAAVAALVTGNSLVCVTGAGVARALPAELFAAVPQSVPLTWVETEDAAADLSVRLAQGSVMGVVVSAGSQWHRPLRQVLADCDGPLLPLIDEPVSRFYLQRFVQEKTVSEDTTAAGGNASLMTLGESHEAQQPLRQAV</sequence>
<dbReference type="GO" id="GO:0004657">
    <property type="term" value="F:proline dehydrogenase activity"/>
    <property type="evidence" value="ECO:0007669"/>
    <property type="project" value="UniProtKB-UniRule"/>
</dbReference>
<dbReference type="InterPro" id="IPR024082">
    <property type="entry name" value="PRODH_PutA_dom_II"/>
</dbReference>
<dbReference type="Gene3D" id="1.20.5.550">
    <property type="entry name" value="Single Helix bin"/>
    <property type="match status" value="1"/>
</dbReference>
<dbReference type="InterPro" id="IPR016161">
    <property type="entry name" value="Ald_DH/histidinol_DH"/>
</dbReference>
<dbReference type="InterPro" id="IPR029041">
    <property type="entry name" value="FAD-linked_oxidoreductase-like"/>
</dbReference>
<dbReference type="OrthoDB" id="5887723at2"/>
<evidence type="ECO:0000256" key="1">
    <source>
        <dbReference type="ARBA" id="ARBA00001974"/>
    </source>
</evidence>
<evidence type="ECO:0000256" key="8">
    <source>
        <dbReference type="ARBA" id="ARBA00023015"/>
    </source>
</evidence>
<keyword evidence="6 18" id="KW-0274">FAD</keyword>
<protein>
    <recommendedName>
        <fullName evidence="18">Bifunctional protein PutA</fullName>
    </recommendedName>
    <domain>
        <recommendedName>
            <fullName evidence="18">Proline dehydrogenase</fullName>
            <ecNumber evidence="18">1.5.5.2</ecNumber>
        </recommendedName>
        <alternativeName>
            <fullName evidence="18">Proline oxidase</fullName>
        </alternativeName>
    </domain>
    <domain>
        <recommendedName>
            <fullName evidence="18">Delta-1-pyrroline-5-carboxylate dehydrogenase</fullName>
            <shortName evidence="18">P5C dehydrogenase</shortName>
            <ecNumber evidence="18">1.2.1.88</ecNumber>
        </recommendedName>
        <alternativeName>
            <fullName evidence="18">L-glutamate gamma-semialdehyde dehydrogenase</fullName>
        </alternativeName>
    </domain>
</protein>
<dbReference type="GO" id="GO:0003700">
    <property type="term" value="F:DNA-binding transcription factor activity"/>
    <property type="evidence" value="ECO:0007669"/>
    <property type="project" value="InterPro"/>
</dbReference>
<organism evidence="24 25">
    <name type="scientific">Exilibacterium tricleocarpae</name>
    <dbReference type="NCBI Taxonomy" id="2591008"/>
    <lineage>
        <taxon>Bacteria</taxon>
        <taxon>Pseudomonadati</taxon>
        <taxon>Pseudomonadota</taxon>
        <taxon>Gammaproteobacteria</taxon>
        <taxon>Cellvibrionales</taxon>
        <taxon>Cellvibrionaceae</taxon>
        <taxon>Exilibacterium</taxon>
    </lineage>
</organism>
<dbReference type="InterPro" id="IPR024090">
    <property type="entry name" value="PRODH_PutA_dom_I"/>
</dbReference>
<keyword evidence="10 18" id="KW-0642">Proline metabolism</keyword>
<evidence type="ECO:0000259" key="20">
    <source>
        <dbReference type="Pfam" id="PF00171"/>
    </source>
</evidence>
<evidence type="ECO:0000256" key="11">
    <source>
        <dbReference type="ARBA" id="ARBA00023125"/>
    </source>
</evidence>
<feature type="domain" description="Aldehyde dehydrogenase" evidence="20">
    <location>
        <begin position="564"/>
        <end position="1003"/>
    </location>
</feature>
<evidence type="ECO:0000256" key="7">
    <source>
        <dbReference type="ARBA" id="ARBA00023002"/>
    </source>
</evidence>
<evidence type="ECO:0000256" key="14">
    <source>
        <dbReference type="ARBA" id="ARBA00048142"/>
    </source>
</evidence>
<comment type="catalytic activity">
    <reaction evidence="14 18">
        <text>L-glutamate 5-semialdehyde + NAD(+) + H2O = L-glutamate + NADH + 2 H(+)</text>
        <dbReference type="Rhea" id="RHEA:30235"/>
        <dbReference type="ChEBI" id="CHEBI:15377"/>
        <dbReference type="ChEBI" id="CHEBI:15378"/>
        <dbReference type="ChEBI" id="CHEBI:29985"/>
        <dbReference type="ChEBI" id="CHEBI:57540"/>
        <dbReference type="ChEBI" id="CHEBI:57945"/>
        <dbReference type="ChEBI" id="CHEBI:58066"/>
        <dbReference type="EC" id="1.2.1.88"/>
    </reaction>
</comment>
<dbReference type="InterPro" id="IPR002872">
    <property type="entry name" value="Proline_DH_dom"/>
</dbReference>
<comment type="caution">
    <text evidence="24">The sequence shown here is derived from an EMBL/GenBank/DDBJ whole genome shotgun (WGS) entry which is preliminary data.</text>
</comment>
<dbReference type="Gene3D" id="3.40.605.10">
    <property type="entry name" value="Aldehyde Dehydrogenase, Chain A, domain 1"/>
    <property type="match status" value="1"/>
</dbReference>